<evidence type="ECO:0000313" key="1">
    <source>
        <dbReference type="EMBL" id="QEV19815.1"/>
    </source>
</evidence>
<dbReference type="KEGG" id="salw:CP975_21935"/>
<evidence type="ECO:0000313" key="2">
    <source>
        <dbReference type="Proteomes" id="UP000326553"/>
    </source>
</evidence>
<accession>A0A5J6HST7</accession>
<proteinExistence type="predicted"/>
<reference evidence="1 2" key="1">
    <citation type="submission" date="2017-09" db="EMBL/GenBank/DDBJ databases">
        <authorList>
            <person name="Lee N."/>
            <person name="Cho B.-K."/>
        </authorList>
    </citation>
    <scope>NUCLEOTIDE SEQUENCE [LARGE SCALE GENOMIC DNA]</scope>
    <source>
        <strain evidence="1 2">ATCC 12461</strain>
    </source>
</reference>
<protein>
    <submittedName>
        <fullName evidence="1">Uncharacterized protein</fullName>
    </submittedName>
</protein>
<dbReference type="AlphaFoldDB" id="A0A5J6HST7"/>
<keyword evidence="2" id="KW-1185">Reference proteome</keyword>
<dbReference type="Proteomes" id="UP000326553">
    <property type="component" value="Chromosome"/>
</dbReference>
<name>A0A5J6HST7_STRAD</name>
<organism evidence="1 2">
    <name type="scientific">Streptomyces alboniger</name>
    <dbReference type="NCBI Taxonomy" id="132473"/>
    <lineage>
        <taxon>Bacteria</taxon>
        <taxon>Bacillati</taxon>
        <taxon>Actinomycetota</taxon>
        <taxon>Actinomycetes</taxon>
        <taxon>Kitasatosporales</taxon>
        <taxon>Streptomycetaceae</taxon>
        <taxon>Streptomyces</taxon>
        <taxon>Streptomyces aurantiacus group</taxon>
    </lineage>
</organism>
<dbReference type="EMBL" id="CP023695">
    <property type="protein sequence ID" value="QEV19815.1"/>
    <property type="molecule type" value="Genomic_DNA"/>
</dbReference>
<sequence>MPFRRRAARSGGGLLVQEAGYLSAAGLQAAYGASLLRQEQPDDVHAAYESLLTAGFTSRLIAS</sequence>
<gene>
    <name evidence="1" type="ORF">CP975_21935</name>
</gene>